<dbReference type="InterPro" id="IPR051599">
    <property type="entry name" value="Cell_Envelope_Assoc"/>
</dbReference>
<name>A0ABM9FC48_9ENTR</name>
<evidence type="ECO:0000259" key="1">
    <source>
        <dbReference type="Pfam" id="PF02698"/>
    </source>
</evidence>
<dbReference type="PANTHER" id="PTHR30336">
    <property type="entry name" value="INNER MEMBRANE PROTEIN, PROBABLE PERMEASE"/>
    <property type="match status" value="1"/>
</dbReference>
<feature type="domain" description="DUF218" evidence="1">
    <location>
        <begin position="63"/>
        <end position="185"/>
    </location>
</feature>
<proteinExistence type="predicted"/>
<organism evidence="2 3">
    <name type="scientific">Pseudocitrobacter vendiensis</name>
    <dbReference type="NCBI Taxonomy" id="2488306"/>
    <lineage>
        <taxon>Bacteria</taxon>
        <taxon>Pseudomonadati</taxon>
        <taxon>Pseudomonadota</taxon>
        <taxon>Gammaproteobacteria</taxon>
        <taxon>Enterobacterales</taxon>
        <taxon>Enterobacteriaceae</taxon>
        <taxon>Pseudocitrobacter</taxon>
    </lineage>
</organism>
<evidence type="ECO:0000313" key="3">
    <source>
        <dbReference type="Proteomes" id="UP001152651"/>
    </source>
</evidence>
<reference evidence="2" key="1">
    <citation type="submission" date="2022-05" db="EMBL/GenBank/DDBJ databases">
        <authorList>
            <person name="Blom J."/>
        </authorList>
    </citation>
    <scope>NUCLEOTIDE SEQUENCE</scope>
    <source>
        <strain evidence="2">Type strain: CPO20170097</strain>
    </source>
</reference>
<dbReference type="InterPro" id="IPR003848">
    <property type="entry name" value="DUF218"/>
</dbReference>
<accession>A0ABM9FC48</accession>
<evidence type="ECO:0000313" key="2">
    <source>
        <dbReference type="EMBL" id="CAH6660487.1"/>
    </source>
</evidence>
<keyword evidence="3" id="KW-1185">Reference proteome</keyword>
<dbReference type="Proteomes" id="UP001152651">
    <property type="component" value="Unassembled WGS sequence"/>
</dbReference>
<gene>
    <name evidence="2" type="ORF">FBBNIHIM_15315</name>
</gene>
<protein>
    <submittedName>
        <fullName evidence="2">Vancomycin high temperature exclusion protein</fullName>
    </submittedName>
</protein>
<dbReference type="CDD" id="cd06259">
    <property type="entry name" value="YdcF-like"/>
    <property type="match status" value="1"/>
</dbReference>
<dbReference type="Pfam" id="PF02698">
    <property type="entry name" value="DUF218"/>
    <property type="match status" value="1"/>
</dbReference>
<sequence>MLRVLARFLRRLLFSRRMFRFVCFLLFAAIAMIFFANREIVKASQQLTWNDVDAIPTRNVGLLLGAKPGNNYFARRINAAAALFHAGKVKWLLVSGDNGRKNYDESSGMQQALIAKGVPASAIFCDYAGFSTLDSVVRANKVFGENNITIISQEFHNQRAIWLAKQYGIDAIGFNAPDLENKRGTYTRLREKLARVSALIDAQILHRQPKYLGPTVVIGPNSEHGCPATK</sequence>
<dbReference type="RefSeq" id="WP_253898346.1">
    <property type="nucleotide sequence ID" value="NZ_CALSBS010000014.1"/>
</dbReference>
<dbReference type="EMBL" id="CALSBS010000014">
    <property type="protein sequence ID" value="CAH6660487.1"/>
    <property type="molecule type" value="Genomic_DNA"/>
</dbReference>
<dbReference type="PANTHER" id="PTHR30336:SF6">
    <property type="entry name" value="INTEGRAL MEMBRANE PROTEIN"/>
    <property type="match status" value="1"/>
</dbReference>
<comment type="caution">
    <text evidence="2">The sequence shown here is derived from an EMBL/GenBank/DDBJ whole genome shotgun (WGS) entry which is preliminary data.</text>
</comment>